<gene>
    <name evidence="2" type="ORF">MSPICULIGERA_LOCUS22197</name>
</gene>
<organism evidence="2 3">
    <name type="scientific">Mesorhabditis spiculigera</name>
    <dbReference type="NCBI Taxonomy" id="96644"/>
    <lineage>
        <taxon>Eukaryota</taxon>
        <taxon>Metazoa</taxon>
        <taxon>Ecdysozoa</taxon>
        <taxon>Nematoda</taxon>
        <taxon>Chromadorea</taxon>
        <taxon>Rhabditida</taxon>
        <taxon>Rhabditina</taxon>
        <taxon>Rhabditomorpha</taxon>
        <taxon>Rhabditoidea</taxon>
        <taxon>Rhabditidae</taxon>
        <taxon>Mesorhabditinae</taxon>
        <taxon>Mesorhabditis</taxon>
    </lineage>
</organism>
<dbReference type="PANTHER" id="PTHR12840:SF1">
    <property type="entry name" value="NADH DEHYDROGENASE [UBIQUINONE] 1 BETA SUBCOMPLEX SUBUNIT 8, MITOCHONDRIAL"/>
    <property type="match status" value="1"/>
</dbReference>
<evidence type="ECO:0000313" key="2">
    <source>
        <dbReference type="EMBL" id="CAJ0584135.1"/>
    </source>
</evidence>
<dbReference type="EMBL" id="CATQJA010002685">
    <property type="protein sequence ID" value="CAJ0584135.1"/>
    <property type="molecule type" value="Genomic_DNA"/>
</dbReference>
<proteinExistence type="predicted"/>
<name>A0AA36G9G9_9BILA</name>
<feature type="non-terminal residue" evidence="2">
    <location>
        <position position="200"/>
    </location>
</feature>
<comment type="caution">
    <text evidence="2">The sequence shown here is derived from an EMBL/GenBank/DDBJ whole genome shotgun (WGS) entry which is preliminary data.</text>
</comment>
<reference evidence="2" key="1">
    <citation type="submission" date="2023-06" db="EMBL/GenBank/DDBJ databases">
        <authorList>
            <person name="Delattre M."/>
        </authorList>
    </citation>
    <scope>NUCLEOTIDE SEQUENCE</scope>
    <source>
        <strain evidence="2">AF72</strain>
    </source>
</reference>
<dbReference type="Pfam" id="PF05821">
    <property type="entry name" value="NDUF_B8"/>
    <property type="match status" value="1"/>
</dbReference>
<dbReference type="GO" id="GO:0005739">
    <property type="term" value="C:mitochondrion"/>
    <property type="evidence" value="ECO:0007669"/>
    <property type="project" value="InterPro"/>
</dbReference>
<evidence type="ECO:0000256" key="1">
    <source>
        <dbReference type="SAM" id="MobiDB-lite"/>
    </source>
</evidence>
<dbReference type="PANTHER" id="PTHR12840">
    <property type="entry name" value="NADH-UBIQUINONE OXIDOREDUCTASE ASHI SUBUNIT"/>
    <property type="match status" value="1"/>
</dbReference>
<keyword evidence="3" id="KW-1185">Reference proteome</keyword>
<evidence type="ECO:0008006" key="4">
    <source>
        <dbReference type="Google" id="ProtNLM"/>
    </source>
</evidence>
<dbReference type="Proteomes" id="UP001177023">
    <property type="component" value="Unassembled WGS sequence"/>
</dbReference>
<feature type="region of interest" description="Disordered" evidence="1">
    <location>
        <begin position="33"/>
        <end position="52"/>
    </location>
</feature>
<accession>A0AA36G9G9</accession>
<sequence length="200" mass="23944">MNLAPPLRRVLAKRYLHLTLLGRNQRGPLTFDGWYPRDHKPGPYPENDEQRRAAATKYGIRPEDYKPMNKDDPIKYAGDYPDFGVVTFDHKDPYEDYSDRQMRRNWGEMVSIDMMRYRPDRLTFTGLNEEDYTYWGHFTIMARVLVPMLVLTYLFTQSDPNIFRWQNPAMPKQYPYDFARAFPFGDPRDYPIKNYSFDLE</sequence>
<protein>
    <recommendedName>
        <fullName evidence="4">NADH dehydrogenase [ubiquinone] 1 beta subcomplex subunit 8, mitochondrial</fullName>
    </recommendedName>
</protein>
<dbReference type="InterPro" id="IPR008699">
    <property type="entry name" value="NDUFB8"/>
</dbReference>
<dbReference type="AlphaFoldDB" id="A0AA36G9G9"/>
<evidence type="ECO:0000313" key="3">
    <source>
        <dbReference type="Proteomes" id="UP001177023"/>
    </source>
</evidence>